<name>A0A5A7PHF1_STRAF</name>
<dbReference type="Proteomes" id="UP000325081">
    <property type="component" value="Unassembled WGS sequence"/>
</dbReference>
<keyword evidence="2" id="KW-1185">Reference proteome</keyword>
<protein>
    <submittedName>
        <fullName evidence="1">Orotidine 5'-phosphate decarboxylase</fullName>
    </submittedName>
</protein>
<evidence type="ECO:0000313" key="2">
    <source>
        <dbReference type="Proteomes" id="UP000325081"/>
    </source>
</evidence>
<accession>A0A5A7PHF1</accession>
<comment type="caution">
    <text evidence="1">The sequence shown here is derived from an EMBL/GenBank/DDBJ whole genome shotgun (WGS) entry which is preliminary data.</text>
</comment>
<sequence length="157" mass="16690">MNQNTHKSSIISSFSSPVATETSWSLTIGAIGAPVSSSSADGFESSSSSSSSFFKAVGSVVVAIAVRRRTGRKNCVDSNVACVDADGFTISGKNFIILAWSKSNQNLISSSNAVVKYLNVLLSKALTEDVLWSIYIYILARSKRTRNVGQADHAKCS</sequence>
<feature type="non-terminal residue" evidence="1">
    <location>
        <position position="157"/>
    </location>
</feature>
<reference evidence="2" key="1">
    <citation type="journal article" date="2019" name="Curr. Biol.">
        <title>Genome Sequence of Striga asiatica Provides Insight into the Evolution of Plant Parasitism.</title>
        <authorList>
            <person name="Yoshida S."/>
            <person name="Kim S."/>
            <person name="Wafula E.K."/>
            <person name="Tanskanen J."/>
            <person name="Kim Y.M."/>
            <person name="Honaas L."/>
            <person name="Yang Z."/>
            <person name="Spallek T."/>
            <person name="Conn C.E."/>
            <person name="Ichihashi Y."/>
            <person name="Cheong K."/>
            <person name="Cui S."/>
            <person name="Der J.P."/>
            <person name="Gundlach H."/>
            <person name="Jiao Y."/>
            <person name="Hori C."/>
            <person name="Ishida J.K."/>
            <person name="Kasahara H."/>
            <person name="Kiba T."/>
            <person name="Kim M.S."/>
            <person name="Koo N."/>
            <person name="Laohavisit A."/>
            <person name="Lee Y.H."/>
            <person name="Lumba S."/>
            <person name="McCourt P."/>
            <person name="Mortimer J.C."/>
            <person name="Mutuku J.M."/>
            <person name="Nomura T."/>
            <person name="Sasaki-Sekimoto Y."/>
            <person name="Seto Y."/>
            <person name="Wang Y."/>
            <person name="Wakatake T."/>
            <person name="Sakakibara H."/>
            <person name="Demura T."/>
            <person name="Yamaguchi S."/>
            <person name="Yoneyama K."/>
            <person name="Manabe R.I."/>
            <person name="Nelson D.C."/>
            <person name="Schulman A.H."/>
            <person name="Timko M.P."/>
            <person name="dePamphilis C.W."/>
            <person name="Choi D."/>
            <person name="Shirasu K."/>
        </authorList>
    </citation>
    <scope>NUCLEOTIDE SEQUENCE [LARGE SCALE GENOMIC DNA]</scope>
    <source>
        <strain evidence="2">cv. UVA1</strain>
    </source>
</reference>
<evidence type="ECO:0000313" key="1">
    <source>
        <dbReference type="EMBL" id="GER32091.1"/>
    </source>
</evidence>
<dbReference type="EMBL" id="BKCP01004550">
    <property type="protein sequence ID" value="GER32091.1"/>
    <property type="molecule type" value="Genomic_DNA"/>
</dbReference>
<gene>
    <name evidence="1" type="ORF">STAS_08149</name>
</gene>
<organism evidence="1 2">
    <name type="scientific">Striga asiatica</name>
    <name type="common">Asiatic witchweed</name>
    <name type="synonym">Buchnera asiatica</name>
    <dbReference type="NCBI Taxonomy" id="4170"/>
    <lineage>
        <taxon>Eukaryota</taxon>
        <taxon>Viridiplantae</taxon>
        <taxon>Streptophyta</taxon>
        <taxon>Embryophyta</taxon>
        <taxon>Tracheophyta</taxon>
        <taxon>Spermatophyta</taxon>
        <taxon>Magnoliopsida</taxon>
        <taxon>eudicotyledons</taxon>
        <taxon>Gunneridae</taxon>
        <taxon>Pentapetalae</taxon>
        <taxon>asterids</taxon>
        <taxon>lamiids</taxon>
        <taxon>Lamiales</taxon>
        <taxon>Orobanchaceae</taxon>
        <taxon>Buchnereae</taxon>
        <taxon>Striga</taxon>
    </lineage>
</organism>
<proteinExistence type="predicted"/>
<dbReference type="AlphaFoldDB" id="A0A5A7PHF1"/>